<sequence length="353" mass="39867">MADEQIKYEDLPPEHKKKYNELKAIFEADLIGAFEKTRSHGIKFKGAPELYQDKFKRVALVETEEDEDSAEDQEVAVAEWARGAAVSCKWVKQPGPAKGRMLDAETRYLEIEKLCLCLFFTCTKIQHILLKAEIIVICKSDVIKHMMSAPVLKGRLGKWMFALSEFDIRYQPAKAVKGQALADLIAERINTDVVAALSVRAWTMFFDGSVCEDGCGIGVLLVSPRGATYSFSIRISTPCTNNVAEYEAMCKGMELLLDAGAEAVEIFGDSKLVISQLTEEYKCESELLFPLWMQCRELMAQFRYINFHWIPRSQNTEANDLAQTASGYKDVADGADFQVQFMEPDDWRADIFN</sequence>
<comment type="caution">
    <text evidence="8">The sequence shown here is derived from an EMBL/GenBank/DDBJ whole genome shotgun (WGS) entry which is preliminary data.</text>
</comment>
<dbReference type="InterPro" id="IPR002156">
    <property type="entry name" value="RNaseH_domain"/>
</dbReference>
<organism evidence="8 9">
    <name type="scientific">Lolium multiflorum</name>
    <name type="common">Italian ryegrass</name>
    <name type="synonym">Lolium perenne subsp. multiflorum</name>
    <dbReference type="NCBI Taxonomy" id="4521"/>
    <lineage>
        <taxon>Eukaryota</taxon>
        <taxon>Viridiplantae</taxon>
        <taxon>Streptophyta</taxon>
        <taxon>Embryophyta</taxon>
        <taxon>Tracheophyta</taxon>
        <taxon>Spermatophyta</taxon>
        <taxon>Magnoliopsida</taxon>
        <taxon>Liliopsida</taxon>
        <taxon>Poales</taxon>
        <taxon>Poaceae</taxon>
        <taxon>BOP clade</taxon>
        <taxon>Pooideae</taxon>
        <taxon>Poodae</taxon>
        <taxon>Poeae</taxon>
        <taxon>Poeae Chloroplast Group 2 (Poeae type)</taxon>
        <taxon>Loliodinae</taxon>
        <taxon>Loliinae</taxon>
        <taxon>Lolium</taxon>
    </lineage>
</organism>
<keyword evidence="6" id="KW-0695">RNA-directed DNA polymerase</keyword>
<evidence type="ECO:0000256" key="5">
    <source>
        <dbReference type="ARBA" id="ARBA00022801"/>
    </source>
</evidence>
<name>A0AAD8QJM2_LOLMU</name>
<keyword evidence="5" id="KW-0378">Hydrolase</keyword>
<dbReference type="Pfam" id="PF13456">
    <property type="entry name" value="RVT_3"/>
    <property type="match status" value="1"/>
</dbReference>
<keyword evidence="1" id="KW-0808">Transferase</keyword>
<dbReference type="GO" id="GO:0003964">
    <property type="term" value="F:RNA-directed DNA polymerase activity"/>
    <property type="evidence" value="ECO:0007669"/>
    <property type="project" value="UniProtKB-KW"/>
</dbReference>
<keyword evidence="9" id="KW-1185">Reference proteome</keyword>
<evidence type="ECO:0000313" key="8">
    <source>
        <dbReference type="EMBL" id="KAK1603159.1"/>
    </source>
</evidence>
<dbReference type="PANTHER" id="PTHR48475">
    <property type="entry name" value="RIBONUCLEASE H"/>
    <property type="match status" value="1"/>
</dbReference>
<evidence type="ECO:0000313" key="9">
    <source>
        <dbReference type="Proteomes" id="UP001231189"/>
    </source>
</evidence>
<dbReference type="InterPro" id="IPR012337">
    <property type="entry name" value="RNaseH-like_sf"/>
</dbReference>
<dbReference type="InterPro" id="IPR041373">
    <property type="entry name" value="RT_RNaseH"/>
</dbReference>
<dbReference type="SUPFAM" id="SSF56672">
    <property type="entry name" value="DNA/RNA polymerases"/>
    <property type="match status" value="1"/>
</dbReference>
<keyword evidence="3" id="KW-0540">Nuclease</keyword>
<dbReference type="PANTHER" id="PTHR48475:SF1">
    <property type="entry name" value="RNASE H TYPE-1 DOMAIN-CONTAINING PROTEIN"/>
    <property type="match status" value="1"/>
</dbReference>
<feature type="domain" description="RNase H type-1" evidence="7">
    <location>
        <begin position="198"/>
        <end position="331"/>
    </location>
</feature>
<dbReference type="InterPro" id="IPR043502">
    <property type="entry name" value="DNA/RNA_pol_sf"/>
</dbReference>
<dbReference type="EMBL" id="JAUUTY010000113">
    <property type="protein sequence ID" value="KAK1603159.1"/>
    <property type="molecule type" value="Genomic_DNA"/>
</dbReference>
<keyword evidence="2" id="KW-0548">Nucleotidyltransferase</keyword>
<protein>
    <recommendedName>
        <fullName evidence="7">RNase H type-1 domain-containing protein</fullName>
    </recommendedName>
</protein>
<gene>
    <name evidence="8" type="ORF">QYE76_017423</name>
</gene>
<proteinExistence type="predicted"/>
<keyword evidence="4" id="KW-0255">Endonuclease</keyword>
<evidence type="ECO:0000256" key="6">
    <source>
        <dbReference type="ARBA" id="ARBA00022918"/>
    </source>
</evidence>
<evidence type="ECO:0000259" key="7">
    <source>
        <dbReference type="PROSITE" id="PS50879"/>
    </source>
</evidence>
<dbReference type="CDD" id="cd09279">
    <property type="entry name" value="RNase_HI_like"/>
    <property type="match status" value="1"/>
</dbReference>
<accession>A0AAD8QJM2</accession>
<evidence type="ECO:0000256" key="1">
    <source>
        <dbReference type="ARBA" id="ARBA00022679"/>
    </source>
</evidence>
<dbReference type="InterPro" id="IPR036397">
    <property type="entry name" value="RNaseH_sf"/>
</dbReference>
<dbReference type="PROSITE" id="PS50879">
    <property type="entry name" value="RNASE_H_1"/>
    <property type="match status" value="1"/>
</dbReference>
<evidence type="ECO:0000256" key="2">
    <source>
        <dbReference type="ARBA" id="ARBA00022695"/>
    </source>
</evidence>
<dbReference type="Pfam" id="PF17917">
    <property type="entry name" value="RT_RNaseH"/>
    <property type="match status" value="1"/>
</dbReference>
<dbReference type="GO" id="GO:0004523">
    <property type="term" value="F:RNA-DNA hybrid ribonuclease activity"/>
    <property type="evidence" value="ECO:0007669"/>
    <property type="project" value="InterPro"/>
</dbReference>
<reference evidence="8" key="1">
    <citation type="submission" date="2023-07" db="EMBL/GenBank/DDBJ databases">
        <title>A chromosome-level genome assembly of Lolium multiflorum.</title>
        <authorList>
            <person name="Chen Y."/>
            <person name="Copetti D."/>
            <person name="Kolliker R."/>
            <person name="Studer B."/>
        </authorList>
    </citation>
    <scope>NUCLEOTIDE SEQUENCE</scope>
    <source>
        <strain evidence="8">02402/16</strain>
        <tissue evidence="8">Leaf</tissue>
    </source>
</reference>
<dbReference type="GO" id="GO:0003676">
    <property type="term" value="F:nucleic acid binding"/>
    <property type="evidence" value="ECO:0007669"/>
    <property type="project" value="InterPro"/>
</dbReference>
<evidence type="ECO:0000256" key="4">
    <source>
        <dbReference type="ARBA" id="ARBA00022759"/>
    </source>
</evidence>
<dbReference type="AlphaFoldDB" id="A0AAD8QJM2"/>
<dbReference type="Proteomes" id="UP001231189">
    <property type="component" value="Unassembled WGS sequence"/>
</dbReference>
<evidence type="ECO:0000256" key="3">
    <source>
        <dbReference type="ARBA" id="ARBA00022722"/>
    </source>
</evidence>
<dbReference type="SUPFAM" id="SSF53098">
    <property type="entry name" value="Ribonuclease H-like"/>
    <property type="match status" value="1"/>
</dbReference>
<dbReference type="Gene3D" id="3.30.420.10">
    <property type="entry name" value="Ribonuclease H-like superfamily/Ribonuclease H"/>
    <property type="match status" value="1"/>
</dbReference>